<dbReference type="SUPFAM" id="SSF118196">
    <property type="entry name" value="YaeB-like"/>
    <property type="match status" value="1"/>
</dbReference>
<dbReference type="PROSITE" id="PS51668">
    <property type="entry name" value="TSAA_2"/>
    <property type="match status" value="1"/>
</dbReference>
<comment type="similarity">
    <text evidence="2">Belongs to the tRNA methyltransferase O family.</text>
</comment>
<dbReference type="InterPro" id="IPR040372">
    <property type="entry name" value="YaeB-like"/>
</dbReference>
<dbReference type="Proteomes" id="UP000029980">
    <property type="component" value="Chromosome"/>
</dbReference>
<dbReference type="EMBL" id="CP008887">
    <property type="protein sequence ID" value="AIU70669.1"/>
    <property type="molecule type" value="Genomic_DNA"/>
</dbReference>
<dbReference type="OrthoDB" id="40408at2157"/>
<dbReference type="KEGG" id="teu:TEU_10175"/>
<dbReference type="InterPro" id="IPR023368">
    <property type="entry name" value="UPF0066_cons_site"/>
</dbReference>
<proteinExistence type="inferred from homology"/>
<dbReference type="PANTHER" id="PTHR12818:SF0">
    <property type="entry name" value="TRNA (ADENINE(37)-N6)-METHYLTRANSFERASE"/>
    <property type="match status" value="1"/>
</dbReference>
<protein>
    <recommendedName>
        <fullName evidence="3">TsaA-like domain-containing protein</fullName>
    </recommendedName>
</protein>
<dbReference type="HOGENOM" id="CLU_013458_2_0_2"/>
<dbReference type="InterPro" id="IPR036413">
    <property type="entry name" value="YaeB-like_sf"/>
</dbReference>
<evidence type="ECO:0000313" key="4">
    <source>
        <dbReference type="EMBL" id="AIU70669.1"/>
    </source>
</evidence>
<dbReference type="PROSITE" id="PS01318">
    <property type="entry name" value="TSAA_1"/>
    <property type="match status" value="1"/>
</dbReference>
<feature type="domain" description="TsaA-like" evidence="3">
    <location>
        <begin position="5"/>
        <end position="136"/>
    </location>
</feature>
<dbReference type="InterPro" id="IPR036414">
    <property type="entry name" value="YaeB_N_sf"/>
</dbReference>
<dbReference type="InterPro" id="IPR023370">
    <property type="entry name" value="TrmO-like_N"/>
</dbReference>
<organism evidence="4 5">
    <name type="scientific">Thermococcus eurythermalis</name>
    <dbReference type="NCBI Taxonomy" id="1505907"/>
    <lineage>
        <taxon>Archaea</taxon>
        <taxon>Methanobacteriati</taxon>
        <taxon>Methanobacteriota</taxon>
        <taxon>Thermococci</taxon>
        <taxon>Thermococcales</taxon>
        <taxon>Thermococcaceae</taxon>
        <taxon>Thermococcus</taxon>
    </lineage>
</organism>
<evidence type="ECO:0000259" key="3">
    <source>
        <dbReference type="PROSITE" id="PS51668"/>
    </source>
</evidence>
<dbReference type="AlphaFoldDB" id="A0A097QW10"/>
<dbReference type="CDD" id="cd09281">
    <property type="entry name" value="UPF0066"/>
    <property type="match status" value="1"/>
</dbReference>
<name>A0A097QW10_9EURY</name>
<dbReference type="PANTHER" id="PTHR12818">
    <property type="entry name" value="TRNA (ADENINE(37)-N6)-METHYLTRANSFERASE"/>
    <property type="match status" value="1"/>
</dbReference>
<keyword evidence="5" id="KW-1185">Reference proteome</keyword>
<accession>A0A097QW10</accession>
<sequence>MEVTYRIIGVIHSPFKEPKGVPIQPSAARGVRGTVELFPEYSPGLKDIEGFSHIILIYHLHLAKPGKLLVRPYMDDEEHGVFATRAPSRPNPIGLSIVRLISVEGNVLHIEDVDIVDGTPLLDIKPYVPEFDIRTVERTGWLERNVHKLSETRDDGRFVKEEG</sequence>
<dbReference type="NCBIfam" id="TIGR00104">
    <property type="entry name" value="tRNA_TsaA"/>
    <property type="match status" value="1"/>
</dbReference>
<evidence type="ECO:0000313" key="5">
    <source>
        <dbReference type="Proteomes" id="UP000029980"/>
    </source>
</evidence>
<reference evidence="4 5" key="1">
    <citation type="journal article" date="2015" name="Int. J. Syst. Evol. Microbiol.">
        <title>Thermococcus eurythermalis sp. nov., a conditional piezophilic hyperthermophilic archaeon with a wide temperature range isolated from an oil-immersed chimney in the Guaymas Basin.</title>
        <authorList>
            <person name="Zhao W."/>
            <person name="Zeng X."/>
            <person name="Xiao X."/>
        </authorList>
    </citation>
    <scope>NUCLEOTIDE SEQUENCE [LARGE SCALE GENOMIC DNA]</scope>
    <source>
        <strain evidence="4 5">A501</strain>
    </source>
</reference>
<dbReference type="Pfam" id="PF01980">
    <property type="entry name" value="TrmO_N"/>
    <property type="match status" value="1"/>
</dbReference>
<dbReference type="RefSeq" id="WP_050003634.1">
    <property type="nucleotide sequence ID" value="NZ_CP008887.1"/>
</dbReference>
<dbReference type="Gene3D" id="2.40.30.70">
    <property type="entry name" value="YaeB-like"/>
    <property type="match status" value="1"/>
</dbReference>
<keyword evidence="1" id="KW-0949">S-adenosyl-L-methionine</keyword>
<evidence type="ECO:0000256" key="1">
    <source>
        <dbReference type="ARBA" id="ARBA00022691"/>
    </source>
</evidence>
<dbReference type="GeneID" id="25153797"/>
<evidence type="ECO:0000256" key="2">
    <source>
        <dbReference type="ARBA" id="ARBA00033753"/>
    </source>
</evidence>
<gene>
    <name evidence="4" type="ORF">TEU_10175</name>
</gene>